<comment type="caution">
    <text evidence="2">The sequence shown here is derived from an EMBL/GenBank/DDBJ whole genome shotgun (WGS) entry which is preliminary data.</text>
</comment>
<dbReference type="AlphaFoldDB" id="A0A7W3LMP5"/>
<protein>
    <submittedName>
        <fullName evidence="2">Uncharacterized protein</fullName>
    </submittedName>
</protein>
<feature type="region of interest" description="Disordered" evidence="1">
    <location>
        <begin position="69"/>
        <end position="136"/>
    </location>
</feature>
<reference evidence="2 3" key="1">
    <citation type="submission" date="2020-08" db="EMBL/GenBank/DDBJ databases">
        <title>Genomic Encyclopedia of Type Strains, Phase IV (KMG-IV): sequencing the most valuable type-strain genomes for metagenomic binning, comparative biology and taxonomic classification.</title>
        <authorList>
            <person name="Goeker M."/>
        </authorList>
    </citation>
    <scope>NUCLEOTIDE SEQUENCE [LARGE SCALE GENOMIC DNA]</scope>
    <source>
        <strain evidence="2 3">DSM 44197</strain>
    </source>
</reference>
<sequence>MEISEDAPVRPEPGMTISVRTRHDVVVTDPERFLAAARRAYRQAHPEVSASEAEQAVTDVYDAVHAFLDRDGRLGPPRPFPSAGRGAPPRRTRPKQPYGISPAGEITKIVLSDPKPLQDRGCLLPEDPSALPPTPG</sequence>
<dbReference type="RefSeq" id="WP_182843299.1">
    <property type="nucleotide sequence ID" value="NZ_BAAALP010000039.1"/>
</dbReference>
<evidence type="ECO:0000313" key="2">
    <source>
        <dbReference type="EMBL" id="MBA8950882.1"/>
    </source>
</evidence>
<name>A0A7W3LMP5_ACTNM</name>
<dbReference type="EMBL" id="JACJIA010000003">
    <property type="protein sequence ID" value="MBA8950882.1"/>
    <property type="molecule type" value="Genomic_DNA"/>
</dbReference>
<keyword evidence="3" id="KW-1185">Reference proteome</keyword>
<accession>A0A7W3LMP5</accession>
<dbReference type="Proteomes" id="UP000572680">
    <property type="component" value="Unassembled WGS sequence"/>
</dbReference>
<gene>
    <name evidence="2" type="ORF">HNR61_002513</name>
</gene>
<evidence type="ECO:0000313" key="3">
    <source>
        <dbReference type="Proteomes" id="UP000572680"/>
    </source>
</evidence>
<evidence type="ECO:0000256" key="1">
    <source>
        <dbReference type="SAM" id="MobiDB-lite"/>
    </source>
</evidence>
<proteinExistence type="predicted"/>
<organism evidence="2 3">
    <name type="scientific">Actinomadura namibiensis</name>
    <dbReference type="NCBI Taxonomy" id="182080"/>
    <lineage>
        <taxon>Bacteria</taxon>
        <taxon>Bacillati</taxon>
        <taxon>Actinomycetota</taxon>
        <taxon>Actinomycetes</taxon>
        <taxon>Streptosporangiales</taxon>
        <taxon>Thermomonosporaceae</taxon>
        <taxon>Actinomadura</taxon>
    </lineage>
</organism>